<evidence type="ECO:0000256" key="5">
    <source>
        <dbReference type="ARBA" id="ARBA00023128"/>
    </source>
</evidence>
<evidence type="ECO:0000313" key="10">
    <source>
        <dbReference type="Proteomes" id="UP001055439"/>
    </source>
</evidence>
<evidence type="ECO:0000256" key="3">
    <source>
        <dbReference type="ARBA" id="ARBA00011786"/>
    </source>
</evidence>
<evidence type="ECO:0000256" key="1">
    <source>
        <dbReference type="ARBA" id="ARBA00004140"/>
    </source>
</evidence>
<dbReference type="CDD" id="cd03401">
    <property type="entry name" value="SPFH_prohibitin"/>
    <property type="match status" value="1"/>
</dbReference>
<protein>
    <recommendedName>
        <fullName evidence="7">Prohibitin</fullName>
    </recommendedName>
</protein>
<evidence type="ECO:0000313" key="9">
    <source>
        <dbReference type="EMBL" id="URE10971.1"/>
    </source>
</evidence>
<feature type="domain" description="Band 7" evidence="8">
    <location>
        <begin position="60"/>
        <end position="161"/>
    </location>
</feature>
<dbReference type="AlphaFoldDB" id="A0A9E7KB37"/>
<proteinExistence type="inferred from homology"/>
<accession>A0A9E7KB37</accession>
<dbReference type="Proteomes" id="UP001055439">
    <property type="component" value="Chromosome 6"/>
</dbReference>
<evidence type="ECO:0000256" key="6">
    <source>
        <dbReference type="ARBA" id="ARBA00023136"/>
    </source>
</evidence>
<dbReference type="PANTHER" id="PTHR23222">
    <property type="entry name" value="PROHIBITIN"/>
    <property type="match status" value="1"/>
</dbReference>
<gene>
    <name evidence="9" type="ORF">MUK42_23711</name>
</gene>
<sequence length="165" mass="18380">MNFKGIVPGAAAANLPKVAILGGAGLYAAVNSLYNVEGGHRDIGFNRIYGIKDKVRWSFVVQVYPEGTHLMVPWLERPIIYDVRAWPQLVETTSGSRDLQMVKIGLPVLTWPFADCLPTIYLTLGENYNETVLPSIFHETLKSVVAQYNTIQPITQREHLQAVTV</sequence>
<evidence type="ECO:0000259" key="8">
    <source>
        <dbReference type="Pfam" id="PF01145"/>
    </source>
</evidence>
<reference evidence="9" key="1">
    <citation type="submission" date="2022-05" db="EMBL/GenBank/DDBJ databases">
        <title>The Musa troglodytarum L. genome provides insights into the mechanism of non-climacteric behaviour and enrichment of carotenoids.</title>
        <authorList>
            <person name="Wang J."/>
        </authorList>
    </citation>
    <scope>NUCLEOTIDE SEQUENCE</scope>
    <source>
        <tissue evidence="9">Leaf</tissue>
    </source>
</reference>
<keyword evidence="4 7" id="KW-0999">Mitochondrion inner membrane</keyword>
<name>A0A9E7KB37_9LILI</name>
<dbReference type="GO" id="GO:0005743">
    <property type="term" value="C:mitochondrial inner membrane"/>
    <property type="evidence" value="ECO:0007669"/>
    <property type="project" value="UniProtKB-SubCell"/>
</dbReference>
<evidence type="ECO:0000256" key="7">
    <source>
        <dbReference type="RuleBase" id="RU366048"/>
    </source>
</evidence>
<dbReference type="PRINTS" id="PR00679">
    <property type="entry name" value="PROHIBITIN"/>
</dbReference>
<evidence type="ECO:0000256" key="4">
    <source>
        <dbReference type="ARBA" id="ARBA00022792"/>
    </source>
</evidence>
<comment type="subunit">
    <text evidence="3">Component of a prohibitin multimeric complex in mitochondrial membranes.</text>
</comment>
<evidence type="ECO:0000256" key="2">
    <source>
        <dbReference type="ARBA" id="ARBA00009658"/>
    </source>
</evidence>
<dbReference type="InterPro" id="IPR000163">
    <property type="entry name" value="Prohibitin"/>
</dbReference>
<comment type="subcellular location">
    <subcellularLocation>
        <location evidence="1">Mitochondrion inner membrane</location>
        <topology evidence="1">Single-pass type II membrane protein</topology>
    </subcellularLocation>
</comment>
<organism evidence="9 10">
    <name type="scientific">Musa troglodytarum</name>
    <name type="common">fe'i banana</name>
    <dbReference type="NCBI Taxonomy" id="320322"/>
    <lineage>
        <taxon>Eukaryota</taxon>
        <taxon>Viridiplantae</taxon>
        <taxon>Streptophyta</taxon>
        <taxon>Embryophyta</taxon>
        <taxon>Tracheophyta</taxon>
        <taxon>Spermatophyta</taxon>
        <taxon>Magnoliopsida</taxon>
        <taxon>Liliopsida</taxon>
        <taxon>Zingiberales</taxon>
        <taxon>Musaceae</taxon>
        <taxon>Musa</taxon>
    </lineage>
</organism>
<dbReference type="GO" id="GO:0007005">
    <property type="term" value="P:mitochondrion organization"/>
    <property type="evidence" value="ECO:0007669"/>
    <property type="project" value="TreeGrafter"/>
</dbReference>
<comment type="similarity">
    <text evidence="2 7">Belongs to the prohibitin family.</text>
</comment>
<dbReference type="EMBL" id="CP097508">
    <property type="protein sequence ID" value="URE10971.1"/>
    <property type="molecule type" value="Genomic_DNA"/>
</dbReference>
<dbReference type="InterPro" id="IPR001107">
    <property type="entry name" value="Band_7"/>
</dbReference>
<dbReference type="PANTHER" id="PTHR23222:SF1">
    <property type="entry name" value="PROHIBITIN-2"/>
    <property type="match status" value="1"/>
</dbReference>
<keyword evidence="6" id="KW-0472">Membrane</keyword>
<dbReference type="OrthoDB" id="275637at2759"/>
<keyword evidence="10" id="KW-1185">Reference proteome</keyword>
<dbReference type="Pfam" id="PF01145">
    <property type="entry name" value="Band_7"/>
    <property type="match status" value="1"/>
</dbReference>
<keyword evidence="5" id="KW-0496">Mitochondrion</keyword>